<dbReference type="PATRIC" id="fig|1317124.6.peg.292"/>
<feature type="chain" id="PRO_5001797649" description="Outer membrane protein beta-barrel domain-containing protein" evidence="1">
    <location>
        <begin position="24"/>
        <end position="122"/>
    </location>
</feature>
<reference evidence="2 3" key="2">
    <citation type="journal article" date="2015" name="Antonie Van Leeuwenhoek">
        <title>Thioclava indica sp. nov., isolated from surface seawater of the Indian Ocean.</title>
        <authorList>
            <person name="Liu Y."/>
            <person name="Lai Q."/>
            <person name="Du J."/>
            <person name="Xu H."/>
            <person name="Jiang L."/>
            <person name="Shao Z."/>
        </authorList>
    </citation>
    <scope>NUCLEOTIDE SEQUENCE [LARGE SCALE GENOMIC DNA]</scope>
    <source>
        <strain evidence="2 3">13D2W-2</strain>
    </source>
</reference>
<dbReference type="Proteomes" id="UP000028607">
    <property type="component" value="Unassembled WGS sequence"/>
</dbReference>
<sequence>MSSLKPALTAAALALATALPASADPSFGIGLSLVFGGTSQPQFGVGLRAFSTDEEDKGAVSLGVDYLFASQNWRPTIGAAYLSKNGYLGIDVGYGLYGAGVDFGVSGGFVDTKDPAPIPGPV</sequence>
<protein>
    <recommendedName>
        <fullName evidence="4">Outer membrane protein beta-barrel domain-containing protein</fullName>
    </recommendedName>
</protein>
<proteinExistence type="predicted"/>
<evidence type="ECO:0000256" key="1">
    <source>
        <dbReference type="SAM" id="SignalP"/>
    </source>
</evidence>
<dbReference type="AlphaFoldDB" id="A0A085U1E0"/>
<dbReference type="RefSeq" id="WP_051855131.1">
    <property type="nucleotide sequence ID" value="NZ_AQRC01000001.1"/>
</dbReference>
<evidence type="ECO:0000313" key="2">
    <source>
        <dbReference type="EMBL" id="KFE36787.1"/>
    </source>
</evidence>
<keyword evidence="1" id="KW-0732">Signal</keyword>
<keyword evidence="3" id="KW-1185">Reference proteome</keyword>
<accession>A0A085U1E0</accession>
<name>A0A085U1E0_9RHOB</name>
<dbReference type="eggNOG" id="ENOG50330CM">
    <property type="taxonomic scope" value="Bacteria"/>
</dbReference>
<evidence type="ECO:0000313" key="3">
    <source>
        <dbReference type="Proteomes" id="UP000028607"/>
    </source>
</evidence>
<comment type="caution">
    <text evidence="2">The sequence shown here is derived from an EMBL/GenBank/DDBJ whole genome shotgun (WGS) entry which is preliminary data.</text>
</comment>
<dbReference type="EMBL" id="AQRC01000001">
    <property type="protein sequence ID" value="KFE36787.1"/>
    <property type="molecule type" value="Genomic_DNA"/>
</dbReference>
<organism evidence="2 3">
    <name type="scientific">Thioclava atlantica</name>
    <dbReference type="NCBI Taxonomy" id="1317124"/>
    <lineage>
        <taxon>Bacteria</taxon>
        <taxon>Pseudomonadati</taxon>
        <taxon>Pseudomonadota</taxon>
        <taxon>Alphaproteobacteria</taxon>
        <taxon>Rhodobacterales</taxon>
        <taxon>Paracoccaceae</taxon>
        <taxon>Thioclava</taxon>
    </lineage>
</organism>
<evidence type="ECO:0008006" key="4">
    <source>
        <dbReference type="Google" id="ProtNLM"/>
    </source>
</evidence>
<dbReference type="STRING" id="1317124.DW2_01475"/>
<feature type="signal peptide" evidence="1">
    <location>
        <begin position="1"/>
        <end position="23"/>
    </location>
</feature>
<dbReference type="OrthoDB" id="7032059at2"/>
<gene>
    <name evidence="2" type="ORF">DW2_01475</name>
</gene>
<reference evidence="3" key="1">
    <citation type="submission" date="2013-04" db="EMBL/GenBank/DDBJ databases">
        <title>Thioclava sp. 13D2W-2 Genome Sequencing.</title>
        <authorList>
            <person name="Lai Q."/>
            <person name="Li G."/>
            <person name="Shao Z."/>
        </authorList>
    </citation>
    <scope>NUCLEOTIDE SEQUENCE [LARGE SCALE GENOMIC DNA]</scope>
    <source>
        <strain evidence="3">13D2W-2</strain>
    </source>
</reference>